<dbReference type="EMBL" id="CP040896">
    <property type="protein sequence ID" value="QDA60231.1"/>
    <property type="molecule type" value="Genomic_DNA"/>
</dbReference>
<dbReference type="RefSeq" id="WP_139515409.1">
    <property type="nucleotide sequence ID" value="NZ_CP040896.1"/>
</dbReference>
<organism evidence="3 4">
    <name type="scientific">Hymenobacter jejuensis</name>
    <dbReference type="NCBI Taxonomy" id="2502781"/>
    <lineage>
        <taxon>Bacteria</taxon>
        <taxon>Pseudomonadati</taxon>
        <taxon>Bacteroidota</taxon>
        <taxon>Cytophagia</taxon>
        <taxon>Cytophagales</taxon>
        <taxon>Hymenobacteraceae</taxon>
        <taxon>Hymenobacter</taxon>
    </lineage>
</organism>
<keyword evidence="1" id="KW-0732">Signal</keyword>
<dbReference type="Proteomes" id="UP000305398">
    <property type="component" value="Chromosome"/>
</dbReference>
<dbReference type="GO" id="GO:1990281">
    <property type="term" value="C:efflux pump complex"/>
    <property type="evidence" value="ECO:0007669"/>
    <property type="project" value="TreeGrafter"/>
</dbReference>
<feature type="domain" description="Multidrug resistance protein MdtA-like barrel-sandwich hybrid" evidence="2">
    <location>
        <begin position="58"/>
        <end position="178"/>
    </location>
</feature>
<protein>
    <recommendedName>
        <fullName evidence="2">Multidrug resistance protein MdtA-like barrel-sandwich hybrid domain-containing protein</fullName>
    </recommendedName>
</protein>
<dbReference type="KEGG" id="hyj:FHG12_08955"/>
<evidence type="ECO:0000259" key="2">
    <source>
        <dbReference type="Pfam" id="PF25917"/>
    </source>
</evidence>
<dbReference type="PANTHER" id="PTHR30469">
    <property type="entry name" value="MULTIDRUG RESISTANCE PROTEIN MDTA"/>
    <property type="match status" value="1"/>
</dbReference>
<accession>A0A5B7ZYF1</accession>
<feature type="signal peptide" evidence="1">
    <location>
        <begin position="1"/>
        <end position="19"/>
    </location>
</feature>
<dbReference type="PROSITE" id="PS51257">
    <property type="entry name" value="PROKAR_LIPOPROTEIN"/>
    <property type="match status" value="1"/>
</dbReference>
<evidence type="ECO:0000313" key="4">
    <source>
        <dbReference type="Proteomes" id="UP000305398"/>
    </source>
</evidence>
<dbReference type="InterPro" id="IPR058625">
    <property type="entry name" value="MdtA-like_BSH"/>
</dbReference>
<evidence type="ECO:0000313" key="3">
    <source>
        <dbReference type="EMBL" id="QDA60231.1"/>
    </source>
</evidence>
<dbReference type="OrthoDB" id="885472at2"/>
<dbReference type="Gene3D" id="2.40.50.100">
    <property type="match status" value="1"/>
</dbReference>
<gene>
    <name evidence="3" type="ORF">FHG12_08955</name>
</gene>
<reference evidence="3 4" key="1">
    <citation type="submission" date="2019-06" db="EMBL/GenBank/DDBJ databases">
        <authorList>
            <person name="Srinivasan S."/>
        </authorList>
    </citation>
    <scope>NUCLEOTIDE SEQUENCE [LARGE SCALE GENOMIC DNA]</scope>
    <source>
        <strain evidence="3 4">17J68-5</strain>
    </source>
</reference>
<name>A0A5B7ZYF1_9BACT</name>
<dbReference type="AlphaFoldDB" id="A0A5B7ZYF1"/>
<dbReference type="GO" id="GO:0015562">
    <property type="term" value="F:efflux transmembrane transporter activity"/>
    <property type="evidence" value="ECO:0007669"/>
    <property type="project" value="TreeGrafter"/>
</dbReference>
<dbReference type="SUPFAM" id="SSF111369">
    <property type="entry name" value="HlyD-like secretion proteins"/>
    <property type="match status" value="1"/>
</dbReference>
<evidence type="ECO:0000256" key="1">
    <source>
        <dbReference type="SAM" id="SignalP"/>
    </source>
</evidence>
<feature type="chain" id="PRO_5022915255" description="Multidrug resistance protein MdtA-like barrel-sandwich hybrid domain-containing protein" evidence="1">
    <location>
        <begin position="20"/>
        <end position="198"/>
    </location>
</feature>
<dbReference type="Pfam" id="PF25917">
    <property type="entry name" value="BSH_RND"/>
    <property type="match status" value="1"/>
</dbReference>
<proteinExistence type="predicted"/>
<dbReference type="PANTHER" id="PTHR30469:SF15">
    <property type="entry name" value="HLYD FAMILY OF SECRETION PROTEINS"/>
    <property type="match status" value="1"/>
</dbReference>
<sequence length="198" mass="21083">MKKLITLLLPSLFAVSSGALLVGCTDKPTENAAATVASSIPTLVSTSKAPILAADEAVRSKVAGRVWEVFFASGDHVQKDQVLLKLAVPLPNPARQHLQALYQQRQQQYNSLSASHLQHPSSASKARLDSVQLRLQEVKQRLQQLTPQLGFVYVAAPKEGFITDKTVVAGDYLVIGSAVATLASAPATVPNVLFSSAD</sequence>
<keyword evidence="4" id="KW-1185">Reference proteome</keyword>